<feature type="transmembrane region" description="Helical" evidence="7">
    <location>
        <begin position="56"/>
        <end position="79"/>
    </location>
</feature>
<comment type="subcellular location">
    <subcellularLocation>
        <location evidence="1">Membrane</location>
        <topology evidence="1">Multi-pass membrane protein</topology>
    </subcellularLocation>
</comment>
<dbReference type="EMBL" id="VSRR010004939">
    <property type="protein sequence ID" value="MPC41130.1"/>
    <property type="molecule type" value="Genomic_DNA"/>
</dbReference>
<dbReference type="InterPro" id="IPR039859">
    <property type="entry name" value="PFA4/ZDH16/20/ERF2-like"/>
</dbReference>
<keyword evidence="11" id="KW-1185">Reference proteome</keyword>
<name>A0A5B7F1A8_PORTR</name>
<evidence type="ECO:0000256" key="2">
    <source>
        <dbReference type="ARBA" id="ARBA00022679"/>
    </source>
</evidence>
<dbReference type="GO" id="GO:0016020">
    <property type="term" value="C:membrane"/>
    <property type="evidence" value="ECO:0007669"/>
    <property type="project" value="UniProtKB-SubCell"/>
</dbReference>
<feature type="region of interest" description="Disordered" evidence="8">
    <location>
        <begin position="577"/>
        <end position="626"/>
    </location>
</feature>
<keyword evidence="5 7" id="KW-0472">Membrane</keyword>
<dbReference type="AlphaFoldDB" id="A0A5B7F1A8"/>
<protein>
    <recommendedName>
        <fullName evidence="7">Palmitoyltransferase</fullName>
        <ecNumber evidence="7">2.3.1.225</ecNumber>
    </recommendedName>
</protein>
<dbReference type="PANTHER" id="PTHR22883">
    <property type="entry name" value="ZINC FINGER DHHC DOMAIN CONTAINING PROTEIN"/>
    <property type="match status" value="1"/>
</dbReference>
<feature type="compositionally biased region" description="Polar residues" evidence="8">
    <location>
        <begin position="416"/>
        <end position="438"/>
    </location>
</feature>
<evidence type="ECO:0000259" key="9">
    <source>
        <dbReference type="Pfam" id="PF01529"/>
    </source>
</evidence>
<feature type="transmembrane region" description="Helical" evidence="7">
    <location>
        <begin position="29"/>
        <end position="50"/>
    </location>
</feature>
<feature type="region of interest" description="Disordered" evidence="8">
    <location>
        <begin position="342"/>
        <end position="539"/>
    </location>
</feature>
<feature type="compositionally biased region" description="Low complexity" evidence="8">
    <location>
        <begin position="402"/>
        <end position="413"/>
    </location>
</feature>
<feature type="compositionally biased region" description="Polar residues" evidence="8">
    <location>
        <begin position="380"/>
        <end position="391"/>
    </location>
</feature>
<feature type="region of interest" description="Disordered" evidence="8">
    <location>
        <begin position="194"/>
        <end position="214"/>
    </location>
</feature>
<organism evidence="10 11">
    <name type="scientific">Portunus trituberculatus</name>
    <name type="common">Swimming crab</name>
    <name type="synonym">Neptunus trituberculatus</name>
    <dbReference type="NCBI Taxonomy" id="210409"/>
    <lineage>
        <taxon>Eukaryota</taxon>
        <taxon>Metazoa</taxon>
        <taxon>Ecdysozoa</taxon>
        <taxon>Arthropoda</taxon>
        <taxon>Crustacea</taxon>
        <taxon>Multicrustacea</taxon>
        <taxon>Malacostraca</taxon>
        <taxon>Eumalacostraca</taxon>
        <taxon>Eucarida</taxon>
        <taxon>Decapoda</taxon>
        <taxon>Pleocyemata</taxon>
        <taxon>Brachyura</taxon>
        <taxon>Eubrachyura</taxon>
        <taxon>Portunoidea</taxon>
        <taxon>Portunidae</taxon>
        <taxon>Portuninae</taxon>
        <taxon>Portunus</taxon>
    </lineage>
</organism>
<keyword evidence="3 7" id="KW-0812">Transmembrane</keyword>
<sequence length="626" mass="67274">MGDGRPWWAGPRRVRRVHGLQLPLHPQQVLAWLVMVSFTSLMYGAVLPALHSRLALPLALVTGVVFVVHVFTHALALALDPADPQLRARKDRQQVPEFDRNVHSHVIENGRCHLCNITITSSRTKHCSACNKCVDVFDHHCKWLNHCVGRRNYRIFLACVLTAILACLLVMGTCLAEIVLYYFKKEYLSPWEEPRPQQATQRRSGAGDDDDDDASLTCSEGAPYCHFSIFGALVYDGAFIGLLSTLFSVALVAEVLLVHLAAFHAYIIFLGFTTYEYIRGHHLRGSNSAHSFSTYGRDGAAEREGAVCGWAVTRRAPNNQITPSSTTDTALLSTVSVDSLNTTTTAIRSPRSSAASTPGLSPTTPSEDARSPGVGKSPHHGQTSRLQPQQQGGRGVSNMVSPTNTAPRTPPARISSVPQLPQIQSVRSRAQMRSLSRTVSSAVSEFSVEEEGEVRAMPLPRPRPSRRRVRSSIAPHLSPIKECDQTVPSPPTVRAIREETSGTPSPAASPAHSPGRSPRASPGRVPHTPTKVSPLVGGADVTRRANGHSVISRVKMNGTAGDTNSYYGRTISLPSGNSGAAAGEGGPEGGSGVSQSPKSTAVTSQSCLARAAQPQNGEATHVELHM</sequence>
<evidence type="ECO:0000256" key="7">
    <source>
        <dbReference type="RuleBase" id="RU079119"/>
    </source>
</evidence>
<feature type="compositionally biased region" description="Low complexity" evidence="8">
    <location>
        <begin position="501"/>
        <end position="524"/>
    </location>
</feature>
<keyword evidence="2 7" id="KW-0808">Transferase</keyword>
<evidence type="ECO:0000256" key="6">
    <source>
        <dbReference type="ARBA" id="ARBA00023315"/>
    </source>
</evidence>
<dbReference type="Pfam" id="PF01529">
    <property type="entry name" value="DHHC"/>
    <property type="match status" value="1"/>
</dbReference>
<comment type="caution">
    <text evidence="10">The sequence shown here is derived from an EMBL/GenBank/DDBJ whole genome shotgun (WGS) entry which is preliminary data.</text>
</comment>
<feature type="domain" description="Palmitoyltransferase DHHC" evidence="9">
    <location>
        <begin position="111"/>
        <end position="279"/>
    </location>
</feature>
<evidence type="ECO:0000313" key="11">
    <source>
        <dbReference type="Proteomes" id="UP000324222"/>
    </source>
</evidence>
<evidence type="ECO:0000313" key="10">
    <source>
        <dbReference type="EMBL" id="MPC41130.1"/>
    </source>
</evidence>
<evidence type="ECO:0000256" key="5">
    <source>
        <dbReference type="ARBA" id="ARBA00023136"/>
    </source>
</evidence>
<dbReference type="GO" id="GO:0006612">
    <property type="term" value="P:protein targeting to membrane"/>
    <property type="evidence" value="ECO:0007669"/>
    <property type="project" value="TreeGrafter"/>
</dbReference>
<feature type="transmembrane region" description="Helical" evidence="7">
    <location>
        <begin position="155"/>
        <end position="183"/>
    </location>
</feature>
<feature type="compositionally biased region" description="Polar residues" evidence="8">
    <location>
        <begin position="593"/>
        <end position="618"/>
    </location>
</feature>
<evidence type="ECO:0000256" key="3">
    <source>
        <dbReference type="ARBA" id="ARBA00022692"/>
    </source>
</evidence>
<dbReference type="GO" id="GO:0019706">
    <property type="term" value="F:protein-cysteine S-palmitoyltransferase activity"/>
    <property type="evidence" value="ECO:0007669"/>
    <property type="project" value="UniProtKB-EC"/>
</dbReference>
<dbReference type="PROSITE" id="PS50216">
    <property type="entry name" value="DHHC"/>
    <property type="match status" value="1"/>
</dbReference>
<feature type="compositionally biased region" description="Gly residues" evidence="8">
    <location>
        <begin position="582"/>
        <end position="592"/>
    </location>
</feature>
<gene>
    <name evidence="10" type="primary">Zdhhc11</name>
    <name evidence="10" type="ORF">E2C01_034715</name>
</gene>
<dbReference type="Proteomes" id="UP000324222">
    <property type="component" value="Unassembled WGS sequence"/>
</dbReference>
<proteinExistence type="inferred from homology"/>
<dbReference type="InterPro" id="IPR001594">
    <property type="entry name" value="Palmitoyltrfase_DHHC"/>
</dbReference>
<dbReference type="EC" id="2.3.1.225" evidence="7"/>
<dbReference type="PANTHER" id="PTHR22883:SF203">
    <property type="entry name" value="PALMITOYLTRANSFERASE"/>
    <property type="match status" value="1"/>
</dbReference>
<comment type="similarity">
    <text evidence="7">Belongs to the DHHC palmitoyltransferase family.</text>
</comment>
<reference evidence="10 11" key="1">
    <citation type="submission" date="2019-05" db="EMBL/GenBank/DDBJ databases">
        <title>Another draft genome of Portunus trituberculatus and its Hox gene families provides insights of decapod evolution.</title>
        <authorList>
            <person name="Jeong J.-H."/>
            <person name="Song I."/>
            <person name="Kim S."/>
            <person name="Choi T."/>
            <person name="Kim D."/>
            <person name="Ryu S."/>
            <person name="Kim W."/>
        </authorList>
    </citation>
    <scope>NUCLEOTIDE SEQUENCE [LARGE SCALE GENOMIC DNA]</scope>
    <source>
        <tissue evidence="10">Muscle</tissue>
    </source>
</reference>
<comment type="catalytic activity">
    <reaction evidence="7">
        <text>L-cysteinyl-[protein] + hexadecanoyl-CoA = S-hexadecanoyl-L-cysteinyl-[protein] + CoA</text>
        <dbReference type="Rhea" id="RHEA:36683"/>
        <dbReference type="Rhea" id="RHEA-COMP:10131"/>
        <dbReference type="Rhea" id="RHEA-COMP:11032"/>
        <dbReference type="ChEBI" id="CHEBI:29950"/>
        <dbReference type="ChEBI" id="CHEBI:57287"/>
        <dbReference type="ChEBI" id="CHEBI:57379"/>
        <dbReference type="ChEBI" id="CHEBI:74151"/>
        <dbReference type="EC" id="2.3.1.225"/>
    </reaction>
</comment>
<evidence type="ECO:0000256" key="4">
    <source>
        <dbReference type="ARBA" id="ARBA00022989"/>
    </source>
</evidence>
<accession>A0A5B7F1A8</accession>
<evidence type="ECO:0000256" key="8">
    <source>
        <dbReference type="SAM" id="MobiDB-lite"/>
    </source>
</evidence>
<dbReference type="GO" id="GO:0005783">
    <property type="term" value="C:endoplasmic reticulum"/>
    <property type="evidence" value="ECO:0007669"/>
    <property type="project" value="TreeGrafter"/>
</dbReference>
<keyword evidence="4 7" id="KW-1133">Transmembrane helix</keyword>
<comment type="domain">
    <text evidence="7">The DHHC domain is required for palmitoyltransferase activity.</text>
</comment>
<feature type="compositionally biased region" description="Polar residues" evidence="8">
    <location>
        <begin position="342"/>
        <end position="366"/>
    </location>
</feature>
<evidence type="ECO:0000256" key="1">
    <source>
        <dbReference type="ARBA" id="ARBA00004141"/>
    </source>
</evidence>
<feature type="transmembrane region" description="Helical" evidence="7">
    <location>
        <begin position="239"/>
        <end position="272"/>
    </location>
</feature>
<dbReference type="OrthoDB" id="272303at2759"/>
<dbReference type="GO" id="GO:0005794">
    <property type="term" value="C:Golgi apparatus"/>
    <property type="evidence" value="ECO:0007669"/>
    <property type="project" value="TreeGrafter"/>
</dbReference>
<keyword evidence="6 7" id="KW-0012">Acyltransferase</keyword>